<organism evidence="2 3">
    <name type="scientific">Macrostomum lignano</name>
    <dbReference type="NCBI Taxonomy" id="282301"/>
    <lineage>
        <taxon>Eukaryota</taxon>
        <taxon>Metazoa</taxon>
        <taxon>Spiralia</taxon>
        <taxon>Lophotrochozoa</taxon>
        <taxon>Platyhelminthes</taxon>
        <taxon>Rhabditophora</taxon>
        <taxon>Macrostomorpha</taxon>
        <taxon>Macrostomida</taxon>
        <taxon>Macrostomidae</taxon>
        <taxon>Macrostomum</taxon>
    </lineage>
</organism>
<name>A0A267E5C7_9PLAT</name>
<dbReference type="AlphaFoldDB" id="A0A267E5C7"/>
<comment type="caution">
    <text evidence="2">The sequence shown here is derived from an EMBL/GenBank/DDBJ whole genome shotgun (WGS) entry which is preliminary data.</text>
</comment>
<dbReference type="STRING" id="282301.A0A267E5C7"/>
<keyword evidence="3" id="KW-1185">Reference proteome</keyword>
<keyword evidence="1" id="KW-1133">Transmembrane helix</keyword>
<feature type="transmembrane region" description="Helical" evidence="1">
    <location>
        <begin position="21"/>
        <end position="38"/>
    </location>
</feature>
<evidence type="ECO:0000313" key="3">
    <source>
        <dbReference type="Proteomes" id="UP000215902"/>
    </source>
</evidence>
<dbReference type="Proteomes" id="UP000215902">
    <property type="component" value="Unassembled WGS sequence"/>
</dbReference>
<protein>
    <submittedName>
        <fullName evidence="2">Uncharacterized protein</fullName>
    </submittedName>
</protein>
<gene>
    <name evidence="2" type="ORF">BOX15_Mlig001717g2</name>
</gene>
<reference evidence="2 3" key="1">
    <citation type="submission" date="2017-06" db="EMBL/GenBank/DDBJ databases">
        <title>A platform for efficient transgenesis in Macrostomum lignano, a flatworm model organism for stem cell research.</title>
        <authorList>
            <person name="Berezikov E."/>
        </authorList>
    </citation>
    <scope>NUCLEOTIDE SEQUENCE [LARGE SCALE GENOMIC DNA]</scope>
    <source>
        <strain evidence="2">DV1</strain>
        <tissue evidence="2">Whole organism</tissue>
    </source>
</reference>
<keyword evidence="1" id="KW-0472">Membrane</keyword>
<dbReference type="EMBL" id="NIVC01002575">
    <property type="protein sequence ID" value="PAA56770.1"/>
    <property type="molecule type" value="Genomic_DNA"/>
</dbReference>
<proteinExistence type="predicted"/>
<evidence type="ECO:0000256" key="1">
    <source>
        <dbReference type="SAM" id="Phobius"/>
    </source>
</evidence>
<keyword evidence="1" id="KW-0812">Transmembrane</keyword>
<sequence length="364" mass="39258">MALLLLLWKNFKLKQRQWGKTLAEILAPLMFFLILVAVRKSQDFLVKSPDCQFKPSSLASNGIGAALTSFCFLGVCQKEDTGYTKKPIISSTELSQVNEAVTLYNQLYSNPALSKYRMILDVTPTNWSDPAGSTALNFSSFFNNPSALFDNVTATAAEQALVLGTALMVPSRLNIDTESGFLPLLSTTMAPLSAQLICNFSTGISNDTSAGGSDGWVTISNLCNQTQFKTNLQNQFNVSLMLNQVKSTESDKYTLPMNVTDLPVLSAFVSQASTLMQTNTAFGQLSKVASGLSSDIDTAVRSVSKLLCGAGETTIISMFSQLSSKVQDVLKNASTVFSAANPIFALCDPRPLLLQPEVSEGHYG</sequence>
<accession>A0A267E5C7</accession>
<evidence type="ECO:0000313" key="2">
    <source>
        <dbReference type="EMBL" id="PAA56770.1"/>
    </source>
</evidence>